<proteinExistence type="predicted"/>
<organism evidence="2 3">
    <name type="scientific">Nocardioides nanhaiensis</name>
    <dbReference type="NCBI Taxonomy" id="1476871"/>
    <lineage>
        <taxon>Bacteria</taxon>
        <taxon>Bacillati</taxon>
        <taxon>Actinomycetota</taxon>
        <taxon>Actinomycetes</taxon>
        <taxon>Propionibacteriales</taxon>
        <taxon>Nocardioidaceae</taxon>
        <taxon>Nocardioides</taxon>
    </lineage>
</organism>
<dbReference type="InterPro" id="IPR051908">
    <property type="entry name" value="Ribosomal_N-acetyltransferase"/>
</dbReference>
<keyword evidence="3" id="KW-1185">Reference proteome</keyword>
<evidence type="ECO:0000313" key="2">
    <source>
        <dbReference type="EMBL" id="GAA4686656.1"/>
    </source>
</evidence>
<reference evidence="3" key="1">
    <citation type="journal article" date="2019" name="Int. J. Syst. Evol. Microbiol.">
        <title>The Global Catalogue of Microorganisms (GCM) 10K type strain sequencing project: providing services to taxonomists for standard genome sequencing and annotation.</title>
        <authorList>
            <consortium name="The Broad Institute Genomics Platform"/>
            <consortium name="The Broad Institute Genome Sequencing Center for Infectious Disease"/>
            <person name="Wu L."/>
            <person name="Ma J."/>
        </authorList>
    </citation>
    <scope>NUCLEOTIDE SEQUENCE [LARGE SCALE GENOMIC DNA]</scope>
    <source>
        <strain evidence="3">JCM 18127</strain>
    </source>
</reference>
<dbReference type="PANTHER" id="PTHR43441">
    <property type="entry name" value="RIBOSOMAL-PROTEIN-SERINE ACETYLTRANSFERASE"/>
    <property type="match status" value="1"/>
</dbReference>
<dbReference type="InterPro" id="IPR000182">
    <property type="entry name" value="GNAT_dom"/>
</dbReference>
<feature type="domain" description="N-acetyltransferase" evidence="1">
    <location>
        <begin position="18"/>
        <end position="187"/>
    </location>
</feature>
<evidence type="ECO:0000259" key="1">
    <source>
        <dbReference type="PROSITE" id="PS51186"/>
    </source>
</evidence>
<gene>
    <name evidence="2" type="ORF">GCM10023226_25550</name>
</gene>
<sequence>MLEDWWPLFGLVLRTPRVELRLPREPEVVALAELAADGVHAPGERPFLTPWTEAGPLARAREVLGGHWERMADWQPEVWRLGLGVFGVDDGEPRGMVTLRATEFASRREVSTSSWLGLAHHRRGYGTQARVALLTLAFDHLGAACATTEVFPDNAASQGVSRALGYEHDGISRDVREGEVLVSDRLRLWRTTWDEPDRRATRPAVQVLGLQPCRELFGLADPS</sequence>
<dbReference type="EMBL" id="BAABIM010000002">
    <property type="protein sequence ID" value="GAA4686656.1"/>
    <property type="molecule type" value="Genomic_DNA"/>
</dbReference>
<comment type="caution">
    <text evidence="2">The sequence shown here is derived from an EMBL/GenBank/DDBJ whole genome shotgun (WGS) entry which is preliminary data.</text>
</comment>
<protein>
    <submittedName>
        <fullName evidence="2">GNAT family N-acetyltransferase</fullName>
    </submittedName>
</protein>
<dbReference type="Gene3D" id="3.40.630.30">
    <property type="match status" value="1"/>
</dbReference>
<dbReference type="RefSeq" id="WP_345266374.1">
    <property type="nucleotide sequence ID" value="NZ_BAABIM010000002.1"/>
</dbReference>
<name>A0ABP8WCE4_9ACTN</name>
<dbReference type="PROSITE" id="PS51186">
    <property type="entry name" value="GNAT"/>
    <property type="match status" value="1"/>
</dbReference>
<dbReference type="PANTHER" id="PTHR43441:SF11">
    <property type="entry name" value="RIBOSOMAL-PROTEIN-SERINE ACETYLTRANSFERASE"/>
    <property type="match status" value="1"/>
</dbReference>
<accession>A0ABP8WCE4</accession>
<dbReference type="Proteomes" id="UP001500621">
    <property type="component" value="Unassembled WGS sequence"/>
</dbReference>
<dbReference type="Pfam" id="PF13302">
    <property type="entry name" value="Acetyltransf_3"/>
    <property type="match status" value="1"/>
</dbReference>
<dbReference type="SUPFAM" id="SSF55729">
    <property type="entry name" value="Acyl-CoA N-acyltransferases (Nat)"/>
    <property type="match status" value="1"/>
</dbReference>
<evidence type="ECO:0000313" key="3">
    <source>
        <dbReference type="Proteomes" id="UP001500621"/>
    </source>
</evidence>
<dbReference type="InterPro" id="IPR016181">
    <property type="entry name" value="Acyl_CoA_acyltransferase"/>
</dbReference>